<evidence type="ECO:0000313" key="3">
    <source>
        <dbReference type="Proteomes" id="UP000077266"/>
    </source>
</evidence>
<organism evidence="2 3">
    <name type="scientific">Exidia glandulosa HHB12029</name>
    <dbReference type="NCBI Taxonomy" id="1314781"/>
    <lineage>
        <taxon>Eukaryota</taxon>
        <taxon>Fungi</taxon>
        <taxon>Dikarya</taxon>
        <taxon>Basidiomycota</taxon>
        <taxon>Agaricomycotina</taxon>
        <taxon>Agaricomycetes</taxon>
        <taxon>Auriculariales</taxon>
        <taxon>Exidiaceae</taxon>
        <taxon>Exidia</taxon>
    </lineage>
</organism>
<evidence type="ECO:0000313" key="2">
    <source>
        <dbReference type="EMBL" id="KZV94433.1"/>
    </source>
</evidence>
<name>A0A165J793_EXIGL</name>
<reference evidence="2 3" key="1">
    <citation type="journal article" date="2016" name="Mol. Biol. Evol.">
        <title>Comparative Genomics of Early-Diverging Mushroom-Forming Fungi Provides Insights into the Origins of Lignocellulose Decay Capabilities.</title>
        <authorList>
            <person name="Nagy L.G."/>
            <person name="Riley R."/>
            <person name="Tritt A."/>
            <person name="Adam C."/>
            <person name="Daum C."/>
            <person name="Floudas D."/>
            <person name="Sun H."/>
            <person name="Yadav J.S."/>
            <person name="Pangilinan J."/>
            <person name="Larsson K.H."/>
            <person name="Matsuura K."/>
            <person name="Barry K."/>
            <person name="Labutti K."/>
            <person name="Kuo R."/>
            <person name="Ohm R.A."/>
            <person name="Bhattacharya S.S."/>
            <person name="Shirouzu T."/>
            <person name="Yoshinaga Y."/>
            <person name="Martin F.M."/>
            <person name="Grigoriev I.V."/>
            <person name="Hibbett D.S."/>
        </authorList>
    </citation>
    <scope>NUCLEOTIDE SEQUENCE [LARGE SCALE GENOMIC DNA]</scope>
    <source>
        <strain evidence="2 3">HHB12029</strain>
    </source>
</reference>
<sequence>MDGEGPPVFTDVSTVTDEPQPMSPTTAAAGPALLPDAALPAVTLLPVVPKDLGRYEAADRHVKAYNYTVGPLLFCDPLYPINRDRRGQWERHIHPEGNPYFYHGDQQVVTLCDIIDDGVNDCVKAVVAEVGRRMRVHRPQDSITRDLPSSRPDVEVQINQWHYGIPEWELCINVVDAKKGECRYYIADWSKRCVFWLEDDADSDSNPGVLDLDKLKLKPKSSWDHLRTMFEGHFWKHAEFFSCHRNLPPGSLDELKAWCLWATIDRLTCYDSTVSSTVEDLQIFMQLFDHKWDHPLARGSLHAAVARLWNTRISVDRQHNLHGEHSARLSRHQSRFSQAYHHYTLHWTLHLISKKFLF</sequence>
<dbReference type="Proteomes" id="UP000077266">
    <property type="component" value="Unassembled WGS sequence"/>
</dbReference>
<gene>
    <name evidence="2" type="ORF">EXIGLDRAFT_834966</name>
</gene>
<feature type="non-terminal residue" evidence="2">
    <location>
        <position position="358"/>
    </location>
</feature>
<protein>
    <submittedName>
        <fullName evidence="2">Uncharacterized protein</fullName>
    </submittedName>
</protein>
<proteinExistence type="predicted"/>
<feature type="region of interest" description="Disordered" evidence="1">
    <location>
        <begin position="1"/>
        <end position="29"/>
    </location>
</feature>
<dbReference type="EMBL" id="KV425972">
    <property type="protein sequence ID" value="KZV94433.1"/>
    <property type="molecule type" value="Genomic_DNA"/>
</dbReference>
<dbReference type="AlphaFoldDB" id="A0A165J793"/>
<accession>A0A165J793</accession>
<evidence type="ECO:0000256" key="1">
    <source>
        <dbReference type="SAM" id="MobiDB-lite"/>
    </source>
</evidence>
<dbReference type="OrthoDB" id="2674421at2759"/>
<dbReference type="InParanoid" id="A0A165J793"/>
<keyword evidence="3" id="KW-1185">Reference proteome</keyword>